<dbReference type="Gene3D" id="1.10.287.2620">
    <property type="match status" value="1"/>
</dbReference>
<dbReference type="GO" id="GO:0045505">
    <property type="term" value="F:dynein intermediate chain binding"/>
    <property type="evidence" value="ECO:0007669"/>
    <property type="project" value="InterPro"/>
</dbReference>
<evidence type="ECO:0000259" key="17">
    <source>
        <dbReference type="Pfam" id="PF12777"/>
    </source>
</evidence>
<evidence type="ECO:0000256" key="12">
    <source>
        <dbReference type="ARBA" id="ARBA00023212"/>
    </source>
</evidence>
<evidence type="ECO:0000256" key="13">
    <source>
        <dbReference type="ARBA" id="ARBA00023273"/>
    </source>
</evidence>
<dbReference type="FunFam" id="1.20.920.30:FF:000003">
    <property type="entry name" value="Dynein axonemal heavy chain 17"/>
    <property type="match status" value="1"/>
</dbReference>
<dbReference type="PANTHER" id="PTHR45703:SF8">
    <property type="entry name" value="DYNEINS HEAVY CHAIN"/>
    <property type="match status" value="1"/>
</dbReference>
<dbReference type="Pfam" id="PF12777">
    <property type="entry name" value="MT"/>
    <property type="match status" value="1"/>
</dbReference>
<keyword evidence="13" id="KW-0966">Cell projection</keyword>
<evidence type="ECO:0000256" key="8">
    <source>
        <dbReference type="ARBA" id="ARBA00023017"/>
    </source>
</evidence>
<feature type="domain" description="Dynein heavy chain linker" evidence="15">
    <location>
        <begin position="697"/>
        <end position="1102"/>
    </location>
</feature>
<keyword evidence="5" id="KW-0677">Repeat</keyword>
<dbReference type="Gene3D" id="3.20.180.20">
    <property type="entry name" value="Dynein heavy chain, N-terminal domain 2"/>
    <property type="match status" value="1"/>
</dbReference>
<dbReference type="SUPFAM" id="SSF52540">
    <property type="entry name" value="P-loop containing nucleoside triphosphate hydrolases"/>
    <property type="match status" value="4"/>
</dbReference>
<evidence type="ECO:0000313" key="21">
    <source>
        <dbReference type="EMBL" id="GAU90000.1"/>
    </source>
</evidence>
<accession>A0A1D1UN80</accession>
<evidence type="ECO:0000256" key="4">
    <source>
        <dbReference type="ARBA" id="ARBA00022701"/>
    </source>
</evidence>
<dbReference type="InterPro" id="IPR042228">
    <property type="entry name" value="Dynein_linker_3"/>
</dbReference>
<feature type="domain" description="Dynein heavy chain 3 AAA+ lid" evidence="20">
    <location>
        <begin position="2057"/>
        <end position="2140"/>
    </location>
</feature>
<protein>
    <recommendedName>
        <fullName evidence="23">AAA+ ATPase domain-containing protein</fullName>
    </recommendedName>
</protein>
<dbReference type="FunFam" id="1.20.140.100:FF:000001">
    <property type="entry name" value="dynein heavy chain 17, axonemal"/>
    <property type="match status" value="1"/>
</dbReference>
<dbReference type="GO" id="GO:0007018">
    <property type="term" value="P:microtubule-based movement"/>
    <property type="evidence" value="ECO:0007669"/>
    <property type="project" value="InterPro"/>
</dbReference>
<feature type="domain" description="Dynein heavy chain coiled coil stalk" evidence="17">
    <location>
        <begin position="2471"/>
        <end position="2674"/>
    </location>
</feature>
<evidence type="ECO:0000259" key="16">
    <source>
        <dbReference type="Pfam" id="PF12774"/>
    </source>
</evidence>
<dbReference type="FunFam" id="1.10.287.2620:FF:000001">
    <property type="entry name" value="Cytoplasmic dynein heavy chain 1"/>
    <property type="match status" value="1"/>
</dbReference>
<comment type="caution">
    <text evidence="21">The sequence shown here is derived from an EMBL/GenBank/DDBJ whole genome shotgun (WGS) entry which is preliminary data.</text>
</comment>
<dbReference type="STRING" id="947166.A0A1D1UN80"/>
<keyword evidence="12" id="KW-0206">Cytoskeleton</keyword>
<keyword evidence="10" id="KW-0969">Cilium</keyword>
<evidence type="ECO:0000259" key="20">
    <source>
        <dbReference type="Pfam" id="PF17857"/>
    </source>
</evidence>
<dbReference type="InterPro" id="IPR043157">
    <property type="entry name" value="Dynein_AAA1S"/>
</dbReference>
<dbReference type="FunFam" id="3.40.50.300:FF:000219">
    <property type="entry name" value="Dynein axonemal heavy chain 17"/>
    <property type="match status" value="1"/>
</dbReference>
<dbReference type="FunFam" id="1.20.58.1120:FF:000001">
    <property type="entry name" value="dynein heavy chain 2, axonemal"/>
    <property type="match status" value="1"/>
</dbReference>
<evidence type="ECO:0000256" key="11">
    <source>
        <dbReference type="ARBA" id="ARBA00023175"/>
    </source>
</evidence>
<keyword evidence="7" id="KW-0067">ATP-binding</keyword>
<dbReference type="OrthoDB" id="447173at2759"/>
<evidence type="ECO:0000256" key="10">
    <source>
        <dbReference type="ARBA" id="ARBA00023069"/>
    </source>
</evidence>
<proteinExistence type="inferred from homology"/>
<dbReference type="Pfam" id="PF17852">
    <property type="entry name" value="Dynein_AAA_lid"/>
    <property type="match status" value="1"/>
</dbReference>
<dbReference type="InterPro" id="IPR024743">
    <property type="entry name" value="Dynein_HC_stalk"/>
</dbReference>
<dbReference type="Gene3D" id="1.10.8.710">
    <property type="match status" value="1"/>
</dbReference>
<dbReference type="InterPro" id="IPR035699">
    <property type="entry name" value="AAA_6"/>
</dbReference>
<dbReference type="GO" id="GO:0005930">
    <property type="term" value="C:axoneme"/>
    <property type="evidence" value="ECO:0007669"/>
    <property type="project" value="UniProtKB-SubCell"/>
</dbReference>
<dbReference type="EMBL" id="BDGG01000001">
    <property type="protein sequence ID" value="GAU90000.1"/>
    <property type="molecule type" value="Genomic_DNA"/>
</dbReference>
<dbReference type="InterPro" id="IPR042222">
    <property type="entry name" value="Dynein_2_N"/>
</dbReference>
<dbReference type="FunFam" id="3.20.180.20:FF:000001">
    <property type="entry name" value="Dynein axonemal heavy chain 5"/>
    <property type="match status" value="1"/>
</dbReference>
<evidence type="ECO:0000256" key="3">
    <source>
        <dbReference type="ARBA" id="ARBA00022490"/>
    </source>
</evidence>
<evidence type="ECO:0000256" key="6">
    <source>
        <dbReference type="ARBA" id="ARBA00022741"/>
    </source>
</evidence>
<sequence>MTAEIFNLPLLTSALRWSIGVEKYFLETYARFKSIVVPQSCQKTYEELLTIYERAQNKISELRKSTSHTVDDIVVSTDDNLKKYSLVTKVTIGREHLTCNITNQLEEYLDLAAGKSEDLEALQSDASTKVYRADITDRFRELAFKLQSAVRLFNKIKQVAVGAEQELLGAEFDATQDILRRAESKITWGGEDASATIEKLYTTVFDLSGRLKKAQRCLFLISKHLEQWQTIAFYYIDPKSGYLRITPPNKLKEERRVFMKTAGEAISFLFQTIGYLFHASKEDKVWISYSNFVDDIVLDGLVGAVANNLDFILENMTFNKNNHPFIRIILGLNASGLGYTPTVSNDPVPGSLLGDILGVADDIQGIGNAIPRLAVDKTSTAFQAVMQDNRALQKMREEISRRAVSVNQRLLGFQQNYQKYAYIWTMDKPQQILTFYVKNTSVVLDDTKLSSYGIPRRVDVGRVEEEIAKNEATVSEVHKSANSEVLDTWLRVDFQTLKTAIVHHLQEYSELLRNMVSNYLQTTVSGFDAFTEACLTTFDMSKKPIDRKTLVVILKQLALMRERQVYSDEMFEPLNQSMKLLTSYGVEIPQQTIELFQRANQRWIDTKNVAVKTRQEIANFLSQEVNALKKAVVSFEMKQHEFREAFRNKKFADMPPRVGYRELDKAQTEIAALEAEMDLLIKDCILFDVAAPDFKQLRTCRREIRLLKQLWDYSSVVASQIQEWRKTPWAGVNIDSMDGDCKFFLKELRALDKESRQYDVFVNTENDVKNMISSLKAVAELQNPAVKERHWATLMATCGVRFEMNIDTKLGDLFRLQLHKFEDEVKSIVDRAAKEQGMEKTLRELNNTWADLQYDVEIHNRTKTELVKLSDELVETLEENQMQIQGLLASKYVDFFREQVTSWQKKLAAADQVSSLFSEVSKTWTYLETIFIGSEDIRKQLPDDAALFDSLDVQFKGVAKDLAANRNLLIATSQPKLYERLETIQNGLAKCEQALSEYLEKKRLAFPRFYFVSNTDLLDILSNGNNPEKVSRHLVKLFDSLAALKFQPAQKQGALDATDMTSKDGEVVQLKTECHCDGQVESWLTNVLNAMRTTLQMSMKEAVTAYEDKPREQWIFDYPAQVSLAGSQIWWTSDVNLAFSRLEEGMDTAMKDNYKKLVTQLNTLVSLLLNDLTFQQRQCIETIATLDVHNRDVVNKLVVSKVDHGNAFAWQAQLRHRWDFKLNNCYANICDAQFAYDYEYLGNGPRLVVTPLTDRCYITLTQSLHLILGGAPAGPAGTGKTETTKDLGKALGIMVYVFNCSEQMDYRSVGNIYKGLAQTGAWGCFDEFNRISVEVLSVVAVQVKCVQDAIKMKKKHFNFLGEDIVLRSTVGLFITMNPGYAGRTELPENLKALFRPCAMVVPDFELIAEINLVSKGFINAKLLARKFVTLYSLCRELLSKQAHYDWGLRAIKSVLVVAGVLKRADKDRSEDQVLMRALRDFNIPKIINEDMPVFMGLIGDLFPALNVPRKRDREFESNIKKATIDLKLQPEDNFVLKVVQLQELLDVRHSVFVLGAAGAGKTQVWRALQKTYQNAKRKPTVMDLNPKAVTNDELFGVINPATREWKDGLFAVIMRDIANITGDGPKWIVLDGDIDPMWIESLNTVMDDNKVLTLASNERIAMTPQMRLVFEISHLKTATPATVSRAGILFINITDIGWAPFVTSWMNARENAAEKQLLAQLFDRHVPYMLDAVKTSLKMAIPIPDVALIQTLCGLLDALLPQDQKASELNKDEYEIFFHFACIWAFGGPLLQDQNPDQKAEFNNIWNNEFKTSKFSNLDSVFGYFYDAKEKEIMPWTSSITPFKLNPELPVQAQLVQTAETVRIRFLLNLLIKVGKPVMLVGPAGSGKSVLMNDSLKRLPTDDFAVTQISFNFYTTSMMLQNMMEKPLEKKSGRSYGPVGNKRMIYFIDDMNMPEVDKYGTVQPHTIIKQHIDYGHWYDRQKLFAKDILNCQYLSCMNPAAGSFTIIPRLQRHFSVFTIGFPSSDSVSTIYGSFAQQHFEQKGFTDVVRNTVNAVLPAALMLHGKVAATFLPTAVKFHYVFNLRDLSTIFQGMMFAKAELIKTKDEVIKLWMHESLRVYCDKLIGKKDIESFMKLLGDVAIKSKLVDEKYMETVKYLPHCHFAQGVGEPKYAQVKSIAEIQKILTGALTLYNDELPAMNLVLFQDAIEHICRINRILELPRANALLVGVGGCGKQSLSRLAAYISGLQVFQLTLRKGYGINDLKADLAEVFRRTGVKNENIVFLMTDSQVSDESFLVLINDLLASGEVPDLFAPDVVEDIINGLRNEVKANGLNDDNTGVWRYFLDRVRRNLKVILCFSPVGPTLRMRSRRFPAVTNCTSIDWFHDWPQEALISVSKTFLQNIEVLPAGLRDPISQFMAFVHSSVNDISAVYLQNERRYNYTTPKSFLEHIRLYSTLLANKVHEVQSNMGRLENGLQKIRSTATQVDDMKAKLATKEKELAIKNEETNKLIEIVERESAKVAKEKEAADHEAKSVAVVAAEVTQKQRDCEKDLLLAEPSLRATLAALDTLDKTNLTELKSFGSPPPICVDILGAVMCLLAPGGKVPKDRSWKAAKVTMAKVDVFLDQLKNYDKEHIPESYLRAVDPYLKKPDFDPPQVESKSKAAAGLCSWVIKYK</sequence>
<comment type="similarity">
    <text evidence="2">Belongs to the dynein heavy chain family.</text>
</comment>
<evidence type="ECO:0000313" key="22">
    <source>
        <dbReference type="Proteomes" id="UP000186922"/>
    </source>
</evidence>
<dbReference type="Pfam" id="PF12775">
    <property type="entry name" value="AAA_7"/>
    <property type="match status" value="1"/>
</dbReference>
<keyword evidence="22" id="KW-1185">Reference proteome</keyword>
<evidence type="ECO:0000256" key="14">
    <source>
        <dbReference type="SAM" id="Coils"/>
    </source>
</evidence>
<dbReference type="Proteomes" id="UP000186922">
    <property type="component" value="Unassembled WGS sequence"/>
</dbReference>
<dbReference type="Gene3D" id="1.20.920.30">
    <property type="match status" value="1"/>
</dbReference>
<evidence type="ECO:0000256" key="1">
    <source>
        <dbReference type="ARBA" id="ARBA00004430"/>
    </source>
</evidence>
<dbReference type="InterPro" id="IPR013602">
    <property type="entry name" value="Dynein_heavy_linker"/>
</dbReference>
<feature type="domain" description="Dynein heavy chain AAA 5 extension" evidence="19">
    <location>
        <begin position="1718"/>
        <end position="1837"/>
    </location>
</feature>
<dbReference type="Pfam" id="PF17857">
    <property type="entry name" value="AAA_lid_1"/>
    <property type="match status" value="1"/>
</dbReference>
<name>A0A1D1UN80_RAMVA</name>
<dbReference type="FunFam" id="1.10.8.710:FF:000002">
    <property type="entry name" value="dynein heavy chain 17, axonemal"/>
    <property type="match status" value="1"/>
</dbReference>
<feature type="domain" description="Dynein heavy chain hydrolytic ATP-binding dynein motor region" evidence="16">
    <location>
        <begin position="1236"/>
        <end position="1562"/>
    </location>
</feature>
<keyword evidence="3" id="KW-0963">Cytoplasm</keyword>
<dbReference type="Gene3D" id="1.20.140.100">
    <property type="entry name" value="Dynein heavy chain, N-terminal domain 2"/>
    <property type="match status" value="1"/>
</dbReference>
<keyword evidence="9 14" id="KW-0175">Coiled coil</keyword>
<dbReference type="FunFam" id="3.40.50.300:FF:001810">
    <property type="entry name" value="Cytoplasmic dynein 2 heavy chain 1"/>
    <property type="match status" value="1"/>
</dbReference>
<evidence type="ECO:0000256" key="2">
    <source>
        <dbReference type="ARBA" id="ARBA00008887"/>
    </source>
</evidence>
<dbReference type="InterPro" id="IPR026983">
    <property type="entry name" value="DHC"/>
</dbReference>
<evidence type="ECO:0000259" key="19">
    <source>
        <dbReference type="Pfam" id="PF17852"/>
    </source>
</evidence>
<dbReference type="GO" id="GO:0005874">
    <property type="term" value="C:microtubule"/>
    <property type="evidence" value="ECO:0007669"/>
    <property type="project" value="UniProtKB-KW"/>
</dbReference>
<dbReference type="Gene3D" id="1.20.920.20">
    <property type="match status" value="1"/>
</dbReference>
<dbReference type="GO" id="GO:0051959">
    <property type="term" value="F:dynein light intermediate chain binding"/>
    <property type="evidence" value="ECO:0007669"/>
    <property type="project" value="InterPro"/>
</dbReference>
<keyword evidence="11" id="KW-0505">Motor protein</keyword>
<dbReference type="PANTHER" id="PTHR45703">
    <property type="entry name" value="DYNEIN HEAVY CHAIN"/>
    <property type="match status" value="1"/>
</dbReference>
<gene>
    <name evidence="21" type="primary">RvY_02483</name>
    <name evidence="21" type="synonym">RvY_02483.1</name>
    <name evidence="21" type="ORF">RvY_02483-1</name>
</gene>
<evidence type="ECO:0000259" key="18">
    <source>
        <dbReference type="Pfam" id="PF12780"/>
    </source>
</evidence>
<dbReference type="Pfam" id="PF12774">
    <property type="entry name" value="AAA_6"/>
    <property type="match status" value="1"/>
</dbReference>
<dbReference type="Pfam" id="PF08393">
    <property type="entry name" value="DHC_N2"/>
    <property type="match status" value="1"/>
</dbReference>
<keyword evidence="6" id="KW-0547">Nucleotide-binding</keyword>
<evidence type="ECO:0000256" key="5">
    <source>
        <dbReference type="ARBA" id="ARBA00022737"/>
    </source>
</evidence>
<evidence type="ECO:0000259" key="15">
    <source>
        <dbReference type="Pfam" id="PF08393"/>
    </source>
</evidence>
<keyword evidence="8" id="KW-0243">Dynein</keyword>
<dbReference type="FunFam" id="3.40.50.300:FF:000945">
    <property type="entry name" value="Dynein axonemal heavy chain 9"/>
    <property type="match status" value="1"/>
</dbReference>
<organism evidence="21 22">
    <name type="scientific">Ramazzottius varieornatus</name>
    <name type="common">Water bear</name>
    <name type="synonym">Tardigrade</name>
    <dbReference type="NCBI Taxonomy" id="947166"/>
    <lineage>
        <taxon>Eukaryota</taxon>
        <taxon>Metazoa</taxon>
        <taxon>Ecdysozoa</taxon>
        <taxon>Tardigrada</taxon>
        <taxon>Eutardigrada</taxon>
        <taxon>Parachela</taxon>
        <taxon>Hypsibioidea</taxon>
        <taxon>Ramazzottiidae</taxon>
        <taxon>Ramazzottius</taxon>
    </lineage>
</organism>
<dbReference type="GO" id="GO:0030286">
    <property type="term" value="C:dynein complex"/>
    <property type="evidence" value="ECO:0007669"/>
    <property type="project" value="UniProtKB-KW"/>
</dbReference>
<feature type="coiled-coil region" evidence="14">
    <location>
        <begin position="2479"/>
        <end position="2531"/>
    </location>
</feature>
<evidence type="ECO:0000256" key="7">
    <source>
        <dbReference type="ARBA" id="ARBA00022840"/>
    </source>
</evidence>
<evidence type="ECO:0000256" key="9">
    <source>
        <dbReference type="ARBA" id="ARBA00023054"/>
    </source>
</evidence>
<evidence type="ECO:0008006" key="23">
    <source>
        <dbReference type="Google" id="ProtNLM"/>
    </source>
</evidence>
<feature type="domain" description="Dynein heavy chain AAA module D4" evidence="18">
    <location>
        <begin position="2198"/>
        <end position="2457"/>
    </location>
</feature>
<dbReference type="Pfam" id="PF12780">
    <property type="entry name" value="AAA_8"/>
    <property type="match status" value="1"/>
</dbReference>
<dbReference type="InterPro" id="IPR024317">
    <property type="entry name" value="Dynein_heavy_chain_D4_dom"/>
</dbReference>
<reference evidence="21 22" key="1">
    <citation type="journal article" date="2016" name="Nat. Commun.">
        <title>Extremotolerant tardigrade genome and improved radiotolerance of human cultured cells by tardigrade-unique protein.</title>
        <authorList>
            <person name="Hashimoto T."/>
            <person name="Horikawa D.D."/>
            <person name="Saito Y."/>
            <person name="Kuwahara H."/>
            <person name="Kozuka-Hata H."/>
            <person name="Shin-I T."/>
            <person name="Minakuchi Y."/>
            <person name="Ohishi K."/>
            <person name="Motoyama A."/>
            <person name="Aizu T."/>
            <person name="Enomoto A."/>
            <person name="Kondo K."/>
            <person name="Tanaka S."/>
            <person name="Hara Y."/>
            <person name="Koshikawa S."/>
            <person name="Sagara H."/>
            <person name="Miura T."/>
            <person name="Yokobori S."/>
            <person name="Miyagawa K."/>
            <person name="Suzuki Y."/>
            <person name="Kubo T."/>
            <person name="Oyama M."/>
            <person name="Kohara Y."/>
            <person name="Fujiyama A."/>
            <person name="Arakawa K."/>
            <person name="Katayama T."/>
            <person name="Toyoda A."/>
            <person name="Kunieda T."/>
        </authorList>
    </citation>
    <scope>NUCLEOTIDE SEQUENCE [LARGE SCALE GENOMIC DNA]</scope>
    <source>
        <strain evidence="21 22">YOKOZUNA-1</strain>
    </source>
</reference>
<dbReference type="Gene3D" id="3.40.50.300">
    <property type="entry name" value="P-loop containing nucleotide triphosphate hydrolases"/>
    <property type="match status" value="3"/>
</dbReference>
<keyword evidence="4" id="KW-0493">Microtubule</keyword>
<dbReference type="Gene3D" id="1.20.58.1120">
    <property type="match status" value="1"/>
</dbReference>
<comment type="subcellular location">
    <subcellularLocation>
        <location evidence="1">Cytoplasm</location>
        <location evidence="1">Cytoskeleton</location>
        <location evidence="1">Cilium axoneme</location>
    </subcellularLocation>
</comment>
<dbReference type="InterPro" id="IPR041466">
    <property type="entry name" value="Dynein_AAA5_ext"/>
</dbReference>
<dbReference type="InterPro" id="IPR027417">
    <property type="entry name" value="P-loop_NTPase"/>
</dbReference>
<dbReference type="GO" id="GO:0005524">
    <property type="term" value="F:ATP binding"/>
    <property type="evidence" value="ECO:0007669"/>
    <property type="project" value="UniProtKB-KW"/>
</dbReference>
<dbReference type="InterPro" id="IPR041589">
    <property type="entry name" value="DNAH3_AAA_lid_1"/>
</dbReference>